<evidence type="ECO:0000256" key="2">
    <source>
        <dbReference type="SAM" id="MobiDB-lite"/>
    </source>
</evidence>
<evidence type="ECO:0000313" key="6">
    <source>
        <dbReference type="Proteomes" id="UP000566819"/>
    </source>
</evidence>
<proteinExistence type="predicted"/>
<dbReference type="PANTHER" id="PTHR40633:SF1">
    <property type="entry name" value="GPI ANCHORED SERINE-THREONINE RICH PROTEIN (AFU_ORTHOLOGUE AFUA_1G03630)"/>
    <property type="match status" value="1"/>
</dbReference>
<dbReference type="InterPro" id="IPR018466">
    <property type="entry name" value="Kre9/Knh1-like_N"/>
</dbReference>
<feature type="compositionally biased region" description="Low complexity" evidence="2">
    <location>
        <begin position="126"/>
        <end position="188"/>
    </location>
</feature>
<dbReference type="InterPro" id="IPR052982">
    <property type="entry name" value="SRP1/TIP1-like"/>
</dbReference>
<keyword evidence="1 3" id="KW-0732">Signal</keyword>
<protein>
    <recommendedName>
        <fullName evidence="4">Yeast cell wall synthesis Kre9/Knh1-like N-terminal domain-containing protein</fullName>
    </recommendedName>
</protein>
<reference evidence="5 6" key="1">
    <citation type="submission" date="2020-03" db="EMBL/GenBank/DDBJ databases">
        <title>Draft Genome Sequence of Cudoniella acicularis.</title>
        <authorList>
            <person name="Buettner E."/>
            <person name="Kellner H."/>
        </authorList>
    </citation>
    <scope>NUCLEOTIDE SEQUENCE [LARGE SCALE GENOMIC DNA]</scope>
    <source>
        <strain evidence="5 6">DSM 108380</strain>
    </source>
</reference>
<feature type="chain" id="PRO_5034408137" description="Yeast cell wall synthesis Kre9/Knh1-like N-terminal domain-containing protein" evidence="3">
    <location>
        <begin position="21"/>
        <end position="221"/>
    </location>
</feature>
<evidence type="ECO:0000313" key="5">
    <source>
        <dbReference type="EMBL" id="KAF4629797.1"/>
    </source>
</evidence>
<dbReference type="EMBL" id="JAAMPI010000626">
    <property type="protein sequence ID" value="KAF4629797.1"/>
    <property type="molecule type" value="Genomic_DNA"/>
</dbReference>
<accession>A0A8H4RKE8</accession>
<evidence type="ECO:0000256" key="1">
    <source>
        <dbReference type="ARBA" id="ARBA00022729"/>
    </source>
</evidence>
<sequence>MFFSKTIFAVAAGLVTLATAQNPFTFPTAIGTITAGTPFNITWAPSTGTTDTVSLVLRQDQGGGPNNLAVVATIASKITNSGSYVWTPSTTLVKGSNYSFEIVDDGNTAITNYSQDFSINSPNTVSSTASSTASSASGASTTSGPTSISTTSASVTSSTGSAGTTLSGTKTSATGSTTGSTSAAGSTATSAAPMASINSAAGVKVRGGVMGAILGALIAVL</sequence>
<dbReference type="AlphaFoldDB" id="A0A8H4RKE8"/>
<organism evidence="5 6">
    <name type="scientific">Cudoniella acicularis</name>
    <dbReference type="NCBI Taxonomy" id="354080"/>
    <lineage>
        <taxon>Eukaryota</taxon>
        <taxon>Fungi</taxon>
        <taxon>Dikarya</taxon>
        <taxon>Ascomycota</taxon>
        <taxon>Pezizomycotina</taxon>
        <taxon>Leotiomycetes</taxon>
        <taxon>Helotiales</taxon>
        <taxon>Tricladiaceae</taxon>
        <taxon>Cudoniella</taxon>
    </lineage>
</organism>
<comment type="caution">
    <text evidence="5">The sequence shown here is derived from an EMBL/GenBank/DDBJ whole genome shotgun (WGS) entry which is preliminary data.</text>
</comment>
<dbReference type="OrthoDB" id="2260257at2759"/>
<feature type="signal peptide" evidence="3">
    <location>
        <begin position="1"/>
        <end position="20"/>
    </location>
</feature>
<dbReference type="PANTHER" id="PTHR40633">
    <property type="entry name" value="MATRIX PROTEIN, PUTATIVE (AFU_ORTHOLOGUE AFUA_8G05410)-RELATED"/>
    <property type="match status" value="1"/>
</dbReference>
<evidence type="ECO:0000256" key="3">
    <source>
        <dbReference type="SAM" id="SignalP"/>
    </source>
</evidence>
<keyword evidence="6" id="KW-1185">Reference proteome</keyword>
<dbReference type="Pfam" id="PF10342">
    <property type="entry name" value="Kre9_KNH"/>
    <property type="match status" value="1"/>
</dbReference>
<feature type="region of interest" description="Disordered" evidence="2">
    <location>
        <begin position="124"/>
        <end position="188"/>
    </location>
</feature>
<evidence type="ECO:0000259" key="4">
    <source>
        <dbReference type="Pfam" id="PF10342"/>
    </source>
</evidence>
<gene>
    <name evidence="5" type="ORF">G7Y89_g8346</name>
</gene>
<name>A0A8H4RKE8_9HELO</name>
<dbReference type="Proteomes" id="UP000566819">
    <property type="component" value="Unassembled WGS sequence"/>
</dbReference>
<feature type="domain" description="Yeast cell wall synthesis Kre9/Knh1-like N-terminal" evidence="4">
    <location>
        <begin position="27"/>
        <end position="119"/>
    </location>
</feature>